<comment type="caution">
    <text evidence="2">The sequence shown here is derived from an EMBL/GenBank/DDBJ whole genome shotgun (WGS) entry which is preliminary data.</text>
</comment>
<evidence type="ECO:0000256" key="1">
    <source>
        <dbReference type="SAM" id="Phobius"/>
    </source>
</evidence>
<name>A0A420BJ02_SPHD1</name>
<evidence type="ECO:0000313" key="3">
    <source>
        <dbReference type="Proteomes" id="UP000286246"/>
    </source>
</evidence>
<organism evidence="2 3">
    <name type="scientific">Sphingobacterium detergens</name>
    <dbReference type="NCBI Taxonomy" id="1145106"/>
    <lineage>
        <taxon>Bacteria</taxon>
        <taxon>Pseudomonadati</taxon>
        <taxon>Bacteroidota</taxon>
        <taxon>Sphingobacteriia</taxon>
        <taxon>Sphingobacteriales</taxon>
        <taxon>Sphingobacteriaceae</taxon>
        <taxon>Sphingobacterium</taxon>
    </lineage>
</organism>
<reference evidence="2 3" key="1">
    <citation type="submission" date="2018-09" db="EMBL/GenBank/DDBJ databases">
        <title>Genomic Encyclopedia of Type Strains, Phase III (KMG-III): the genomes of soil and plant-associated and newly described type strains.</title>
        <authorList>
            <person name="Whitman W."/>
        </authorList>
    </citation>
    <scope>NUCLEOTIDE SEQUENCE [LARGE SCALE GENOMIC DNA]</scope>
    <source>
        <strain evidence="2 3">CECT 7938</strain>
    </source>
</reference>
<feature type="transmembrane region" description="Helical" evidence="1">
    <location>
        <begin position="16"/>
        <end position="34"/>
    </location>
</feature>
<gene>
    <name evidence="2" type="ORF">DFQ12_1558</name>
</gene>
<dbReference type="AlphaFoldDB" id="A0A420BJ02"/>
<protein>
    <submittedName>
        <fullName evidence="2">Uncharacterized protein</fullName>
    </submittedName>
</protein>
<dbReference type="Proteomes" id="UP000286246">
    <property type="component" value="Unassembled WGS sequence"/>
</dbReference>
<proteinExistence type="predicted"/>
<accession>A0A420BJ02</accession>
<keyword evidence="1" id="KW-0812">Transmembrane</keyword>
<feature type="transmembrane region" description="Helical" evidence="1">
    <location>
        <begin position="93"/>
        <end position="113"/>
    </location>
</feature>
<keyword evidence="1" id="KW-0472">Membrane</keyword>
<keyword evidence="1" id="KW-1133">Transmembrane helix</keyword>
<feature type="transmembrane region" description="Helical" evidence="1">
    <location>
        <begin position="55"/>
        <end position="73"/>
    </location>
</feature>
<sequence length="249" mass="29685">MKTTAETLNTVTFKQSYFLLSLLYYIIHYMHNYSAEDSLFIQIEIKKIREARNNAITFIMAIFLISFVILLYVFSDRWLATPDKRTVYHSPTISLYTIFLFPTILFTGLSWALSIKNQKYISVLQQLDSHDLDIYRRYTSVLAQRYAAIALYIFCKNELIFFPLFGSKKIPINQIKRIETKYVHNYRDTYSYHIYFYNDATKIYQTTMHQIAAFDFLQKQLLEENPNLTIIARNQIPSYLRTKDKPTHY</sequence>
<evidence type="ECO:0000313" key="2">
    <source>
        <dbReference type="EMBL" id="RKE56692.1"/>
    </source>
</evidence>
<keyword evidence="3" id="KW-1185">Reference proteome</keyword>
<dbReference type="EMBL" id="RAPY01000001">
    <property type="protein sequence ID" value="RKE56692.1"/>
    <property type="molecule type" value="Genomic_DNA"/>
</dbReference>